<dbReference type="PhylomeDB" id="A0A0D2VJW4"/>
<gene>
    <name evidence="8" type="ORF">CAOG_001631</name>
</gene>
<dbReference type="GO" id="GO:0005763">
    <property type="term" value="C:mitochondrial small ribosomal subunit"/>
    <property type="evidence" value="ECO:0007669"/>
    <property type="project" value="TreeGrafter"/>
</dbReference>
<evidence type="ECO:0000313" key="9">
    <source>
        <dbReference type="Proteomes" id="UP000008743"/>
    </source>
</evidence>
<evidence type="ECO:0000256" key="1">
    <source>
        <dbReference type="ARBA" id="ARBA00004173"/>
    </source>
</evidence>
<keyword evidence="9" id="KW-1185">Reference proteome</keyword>
<accession>A0A0D2VJW4</accession>
<dbReference type="InterPro" id="IPR027417">
    <property type="entry name" value="P-loop_NTPase"/>
</dbReference>
<dbReference type="InterPro" id="IPR008092">
    <property type="entry name" value="Ribosomal_mS29_met"/>
</dbReference>
<dbReference type="AlphaFoldDB" id="A0A0D2VJW4"/>
<dbReference type="STRING" id="595528.A0A0D2VJW4"/>
<reference evidence="9" key="1">
    <citation type="submission" date="2011-02" db="EMBL/GenBank/DDBJ databases">
        <title>The Genome Sequence of Capsaspora owczarzaki ATCC 30864.</title>
        <authorList>
            <person name="Russ C."/>
            <person name="Cuomo C."/>
            <person name="Burger G."/>
            <person name="Gray M.W."/>
            <person name="Holland P.W.H."/>
            <person name="King N."/>
            <person name="Lang F.B.F."/>
            <person name="Roger A.J."/>
            <person name="Ruiz-Trillo I."/>
            <person name="Young S.K."/>
            <person name="Zeng Q."/>
            <person name="Gargeya S."/>
            <person name="Alvarado L."/>
            <person name="Berlin A."/>
            <person name="Chapman S.B."/>
            <person name="Chen Z."/>
            <person name="Freedman E."/>
            <person name="Gellesch M."/>
            <person name="Goldberg J."/>
            <person name="Griggs A."/>
            <person name="Gujja S."/>
            <person name="Heilman E."/>
            <person name="Heiman D."/>
            <person name="Howarth C."/>
            <person name="Mehta T."/>
            <person name="Neiman D."/>
            <person name="Pearson M."/>
            <person name="Roberts A."/>
            <person name="Saif S."/>
            <person name="Shea T."/>
            <person name="Shenoy N."/>
            <person name="Sisk P."/>
            <person name="Stolte C."/>
            <person name="Sykes S."/>
            <person name="White J."/>
            <person name="Yandava C."/>
            <person name="Haas B."/>
            <person name="Nusbaum C."/>
            <person name="Birren B."/>
        </authorList>
    </citation>
    <scope>NUCLEOTIDE SEQUENCE</scope>
    <source>
        <strain evidence="9">ATCC 30864</strain>
    </source>
</reference>
<keyword evidence="3" id="KW-0809">Transit peptide</keyword>
<dbReference type="InParanoid" id="A0A0D2VJW4"/>
<dbReference type="OrthoDB" id="274828at2759"/>
<keyword evidence="5" id="KW-0496">Mitochondrion</keyword>
<evidence type="ECO:0000256" key="6">
    <source>
        <dbReference type="ARBA" id="ARBA00023274"/>
    </source>
</evidence>
<organism evidence="8 9">
    <name type="scientific">Capsaspora owczarzaki (strain ATCC 30864)</name>
    <dbReference type="NCBI Taxonomy" id="595528"/>
    <lineage>
        <taxon>Eukaryota</taxon>
        <taxon>Filasterea</taxon>
        <taxon>Capsaspora</taxon>
    </lineage>
</organism>
<evidence type="ECO:0000256" key="4">
    <source>
        <dbReference type="ARBA" id="ARBA00022980"/>
    </source>
</evidence>
<keyword evidence="6" id="KW-0687">Ribonucleoprotein</keyword>
<evidence type="ECO:0000256" key="7">
    <source>
        <dbReference type="ARBA" id="ARBA00035140"/>
    </source>
</evidence>
<sequence>MLGALRLVSVCGSRATTARATARAIAASALPATATPRRFASTSPARSDEAEHATLNGFNFTVPKPRQRATTAEDEAAMEQRRVVSLQHLVDALKNMASPELATGSRVKLRGVTNDGISKRSDLEASDVNTLPIVTHGSAAASASKAKAARAAVPLADTPEEIAAEAASAAAAAVAINTAASNSVIVDFSRLNLPRLTFESAWDSLPKLFTQQGLPQELNPWLDGVLSLKHSEFDSDDVSKMIILQLERMRLLAPSPPSHLGNTFVNLKQAALMLRPQVFELYRLFSNPWLQPSVRVLFDGAQGTGKSVALLSLAYLSSLEQQTLVMYIPDVHEWMIRPLVLMPSLSQPGQFNHVYEAQRILVNFEALYSEQLDTIPLSKRRVIGNLPPFTVDMTLNDLVSFGASVPEISVEILTAVLEELREAQGYKVVIAVDGINALFSKSTAADSKGKHIANDNLALVQLFRSLLEAKPERSNTLFAAALTASHLPSPSEPIFQQVMRLAEPVLSEPEDFLAPQLEMPTLPISVLREAPFHNLPQAARIVDGRSLLKITLPNFTDVEMVNMLKYYQLRGWLNKHIEPVSVRTMRTMTEGNPRRLWDAISHM</sequence>
<dbReference type="SUPFAM" id="SSF52540">
    <property type="entry name" value="P-loop containing nucleoside triphosphate hydrolases"/>
    <property type="match status" value="1"/>
</dbReference>
<comment type="similarity">
    <text evidence="2">Belongs to the mitochondrion-specific ribosomal protein mS29 family.</text>
</comment>
<evidence type="ECO:0000256" key="3">
    <source>
        <dbReference type="ARBA" id="ARBA00022946"/>
    </source>
</evidence>
<protein>
    <recommendedName>
        <fullName evidence="7">Small ribosomal subunit protein mS29</fullName>
    </recommendedName>
</protein>
<dbReference type="EMBL" id="KE346361">
    <property type="protein sequence ID" value="KJE90297.1"/>
    <property type="molecule type" value="Genomic_DNA"/>
</dbReference>
<keyword evidence="4" id="KW-0689">Ribosomal protein</keyword>
<dbReference type="PANTHER" id="PTHR12810">
    <property type="entry name" value="MITOCHONDRIAL 28S RIBOSOMAL PROTEIN S29"/>
    <property type="match status" value="1"/>
</dbReference>
<dbReference type="GO" id="GO:0003735">
    <property type="term" value="F:structural constituent of ribosome"/>
    <property type="evidence" value="ECO:0007669"/>
    <property type="project" value="TreeGrafter"/>
</dbReference>
<dbReference type="eggNOG" id="KOG3928">
    <property type="taxonomic scope" value="Eukaryota"/>
</dbReference>
<evidence type="ECO:0000313" key="8">
    <source>
        <dbReference type="EMBL" id="KJE90297.1"/>
    </source>
</evidence>
<dbReference type="RefSeq" id="XP_004364499.2">
    <property type="nucleotide sequence ID" value="XM_004364442.2"/>
</dbReference>
<name>A0A0D2VJW4_CAPO3</name>
<dbReference type="Proteomes" id="UP000008743">
    <property type="component" value="Unassembled WGS sequence"/>
</dbReference>
<evidence type="ECO:0000256" key="2">
    <source>
        <dbReference type="ARBA" id="ARBA00009863"/>
    </source>
</evidence>
<dbReference type="GO" id="GO:0006915">
    <property type="term" value="P:apoptotic process"/>
    <property type="evidence" value="ECO:0007669"/>
    <property type="project" value="InterPro"/>
</dbReference>
<comment type="subcellular location">
    <subcellularLocation>
        <location evidence="1">Mitochondrion</location>
    </subcellularLocation>
</comment>
<proteinExistence type="inferred from homology"/>
<evidence type="ECO:0000256" key="5">
    <source>
        <dbReference type="ARBA" id="ARBA00023128"/>
    </source>
</evidence>
<dbReference type="PRINTS" id="PR01716">
    <property type="entry name" value="DEATHASSOCP3"/>
</dbReference>
<dbReference type="PANTHER" id="PTHR12810:SF0">
    <property type="entry name" value="SMALL RIBOSOMAL SUBUNIT PROTEIN MS29"/>
    <property type="match status" value="1"/>
</dbReference>
<dbReference type="Pfam" id="PF10236">
    <property type="entry name" value="DAP3"/>
    <property type="match status" value="1"/>
</dbReference>
<dbReference type="InterPro" id="IPR019368">
    <property type="entry name" value="Ribosomal_mS29"/>
</dbReference>